<proteinExistence type="predicted"/>
<dbReference type="EMBL" id="VZRA01000001">
    <property type="protein sequence ID" value="KAB0671461.1"/>
    <property type="molecule type" value="Genomic_DNA"/>
</dbReference>
<name>A0ABQ6TR35_9BACT</name>
<dbReference type="Pfam" id="PF09136">
    <property type="entry name" value="Glucodextran_B"/>
    <property type="match status" value="2"/>
</dbReference>
<dbReference type="RefSeq" id="WP_151154920.1">
    <property type="nucleotide sequence ID" value="NZ_VZRA01000001.1"/>
</dbReference>
<dbReference type="Gene3D" id="2.60.40.1120">
    <property type="entry name" value="Carboxypeptidase-like, regulatory domain"/>
    <property type="match status" value="1"/>
</dbReference>
<sequence>MMKHGVVQMLIRKRVSRVFCAIVMTMLCIAAGYADAFAAIGFKGTATDLAGTAKANIQVSVTQFPNCYVLTDASGNYTYDDSSTLYTNDGGSCSALAAGTYYVMFTNPAAPAGENAQIYYKNKLTSQAASADPVAVVAGVVTSGIDAKFGTWGTISGKVIDNATSAVISGVQVNVCDQNGAVLSNIPSVVTDANGNFIAGLVPAGTYKLKFSGANYLDQTSAWTVTAGAGTGINTLAPNTLLVRSQITGKVTNLTGTGIAGIWVYLLTSDKSGNFYDNFTGVQTLADGTYKIGGIAAGQCVVQFDDANKVYSDSTHKHYYNNQTSLGAADIITVATNSTTSGINAALASNVKPAITGFSAPATSSSTTLTGITLTASGSNGVTGYLITESSTAPLYTASGWSATAPTSYTASNSGVITLYPWAKDSTNLVSAVYGSPQTVTITLPSNGICGSANGGSFSVAPTTNLCSTGTASSVTGTGPWSWTCAGTNGGTTASCSASVLVVDTTPPALTVSTLLDGATTNNPVLNVSGIVSDVGGLKSLTVKGQTVDPALITASGFFSKAVVLNSGANTVAIVATDNANNVTTITRTITYSSSAPLLTVDTPADVSTTNQAAITVSGTVDATATNVTVTVRNAVDATTSTTSAAPGSGTYSFSNIPLTAGGNTVDIVATTPSGTSTAKRTVIYNSSQPSLAVTAGVTNPAQTITQDFTTTKVNITLNGTVSSDVTGVSISVSGPYITTQTYTPAIAGNAFTQTIALSSVQTYTIAVTATGTGTAAILRNIVFRPGDCNGDGKVTLGEARTAINQYFSPSSPPQCIDLDENGSVSLGEARKAINSYFGL</sequence>
<comment type="caution">
    <text evidence="2">The sequence shown here is derived from an EMBL/GenBank/DDBJ whole genome shotgun (WGS) entry which is preliminary data.</text>
</comment>
<accession>A0ABQ6TR35</accession>
<keyword evidence="1" id="KW-0732">Signal</keyword>
<dbReference type="InterPro" id="IPR013784">
    <property type="entry name" value="Carb-bd-like_fold"/>
</dbReference>
<dbReference type="Proteomes" id="UP000798046">
    <property type="component" value="Unassembled WGS sequence"/>
</dbReference>
<feature type="chain" id="PRO_5047008712" evidence="1">
    <location>
        <begin position="31"/>
        <end position="840"/>
    </location>
</feature>
<dbReference type="InterPro" id="IPR013783">
    <property type="entry name" value="Ig-like_fold"/>
</dbReference>
<feature type="signal peptide" evidence="1">
    <location>
        <begin position="1"/>
        <end position="30"/>
    </location>
</feature>
<organism evidence="2 3">
    <name type="scientific">Oryzomonas sagensis</name>
    <dbReference type="NCBI Taxonomy" id="2603857"/>
    <lineage>
        <taxon>Bacteria</taxon>
        <taxon>Pseudomonadati</taxon>
        <taxon>Thermodesulfobacteriota</taxon>
        <taxon>Desulfuromonadia</taxon>
        <taxon>Geobacterales</taxon>
        <taxon>Geobacteraceae</taxon>
        <taxon>Oryzomonas</taxon>
    </lineage>
</organism>
<evidence type="ECO:0000256" key="1">
    <source>
        <dbReference type="SAM" id="SignalP"/>
    </source>
</evidence>
<reference evidence="2 3" key="1">
    <citation type="journal article" date="2020" name="Microorganisms">
        <title>Description of Three Novel Members in the Family Geobacteraceae, Oryzomonas japonicum gen. nov., sp. nov., Oryzomonas sagensis sp. nov., and Oryzomonas ruber sp. nov.</title>
        <authorList>
            <person name="Xu Z."/>
            <person name="Masuda Y."/>
            <person name="Hayakawa C."/>
            <person name="Ushijima N."/>
            <person name="Kawano K."/>
            <person name="Shiratori Y."/>
            <person name="Senoo K."/>
            <person name="Itoh H."/>
        </authorList>
    </citation>
    <scope>NUCLEOTIDE SEQUENCE [LARGE SCALE GENOMIC DNA]</scope>
    <source>
        <strain evidence="2 3">Red100</strain>
    </source>
</reference>
<dbReference type="Gene3D" id="2.60.40.10">
    <property type="entry name" value="Immunoglobulins"/>
    <property type="match status" value="2"/>
</dbReference>
<evidence type="ECO:0000313" key="2">
    <source>
        <dbReference type="EMBL" id="KAB0671461.1"/>
    </source>
</evidence>
<protein>
    <submittedName>
        <fullName evidence="2">Uncharacterized protein</fullName>
    </submittedName>
</protein>
<dbReference type="SUPFAM" id="SSF49452">
    <property type="entry name" value="Starch-binding domain-like"/>
    <property type="match status" value="1"/>
</dbReference>
<gene>
    <name evidence="2" type="ORF">F6V30_02455</name>
</gene>
<keyword evidence="3" id="KW-1185">Reference proteome</keyword>
<evidence type="ECO:0000313" key="3">
    <source>
        <dbReference type="Proteomes" id="UP000798046"/>
    </source>
</evidence>
<dbReference type="Pfam" id="PF13620">
    <property type="entry name" value="CarboxypepD_reg"/>
    <property type="match status" value="1"/>
</dbReference>